<sequence length="287" mass="34020">MREQGDVTRELKKAHRWLEIFRKAKSGDEHFSAVCRRYSRMIEGATFQARADRVFQQEIAWYERMRTRPIMTGGYLKPTFFNKPLPRLLPQPLHITGMISARRKVRQRRLDRYDALQNEKAFLDFESNFEHALAANAGSPFERVYSDELINWRAPLIDELRAIGHGFHIERVRSSMPYPPEMLEQIRAARREKIANKTRERERERRGEMTNRLLKRMRQRPPAHRLSQMSPKARRMDIIARGGQRGRPENKETLDQLAEEIEEENRRRRHVPSQEPGESVEQPPTSN</sequence>
<feature type="region of interest" description="Disordered" evidence="1">
    <location>
        <begin position="240"/>
        <end position="287"/>
    </location>
</feature>
<keyword evidence="3" id="KW-1185">Reference proteome</keyword>
<dbReference type="Proteomes" id="UP001215151">
    <property type="component" value="Unassembled WGS sequence"/>
</dbReference>
<evidence type="ECO:0000313" key="2">
    <source>
        <dbReference type="EMBL" id="KAJ8468891.1"/>
    </source>
</evidence>
<proteinExistence type="predicted"/>
<name>A0AAD7TLJ6_9APHY</name>
<reference evidence="2" key="1">
    <citation type="submission" date="2022-11" db="EMBL/GenBank/DDBJ databases">
        <title>Genome Sequence of Cubamyces cubensis.</title>
        <authorList>
            <person name="Buettner E."/>
        </authorList>
    </citation>
    <scope>NUCLEOTIDE SEQUENCE</scope>
    <source>
        <strain evidence="2">MPL-01</strain>
    </source>
</reference>
<comment type="caution">
    <text evidence="2">The sequence shown here is derived from an EMBL/GenBank/DDBJ whole genome shotgun (WGS) entry which is preliminary data.</text>
</comment>
<accession>A0AAD7TLJ6</accession>
<dbReference type="AlphaFoldDB" id="A0AAD7TLJ6"/>
<organism evidence="2 3">
    <name type="scientific">Trametes cubensis</name>
    <dbReference type="NCBI Taxonomy" id="1111947"/>
    <lineage>
        <taxon>Eukaryota</taxon>
        <taxon>Fungi</taxon>
        <taxon>Dikarya</taxon>
        <taxon>Basidiomycota</taxon>
        <taxon>Agaricomycotina</taxon>
        <taxon>Agaricomycetes</taxon>
        <taxon>Polyporales</taxon>
        <taxon>Polyporaceae</taxon>
        <taxon>Trametes</taxon>
    </lineage>
</organism>
<evidence type="ECO:0000313" key="3">
    <source>
        <dbReference type="Proteomes" id="UP001215151"/>
    </source>
</evidence>
<gene>
    <name evidence="2" type="ORF">ONZ51_g9350</name>
</gene>
<evidence type="ECO:0000256" key="1">
    <source>
        <dbReference type="SAM" id="MobiDB-lite"/>
    </source>
</evidence>
<dbReference type="EMBL" id="JAPEVG010000316">
    <property type="protein sequence ID" value="KAJ8468891.1"/>
    <property type="molecule type" value="Genomic_DNA"/>
</dbReference>
<protein>
    <submittedName>
        <fullName evidence="2">Uncharacterized protein</fullName>
    </submittedName>
</protein>